<proteinExistence type="predicted"/>
<evidence type="ECO:0000256" key="2">
    <source>
        <dbReference type="ARBA" id="ARBA00023008"/>
    </source>
</evidence>
<dbReference type="SUPFAM" id="SSF49503">
    <property type="entry name" value="Cupredoxins"/>
    <property type="match status" value="1"/>
</dbReference>
<dbReference type="PANTHER" id="PTHR38439:SF3">
    <property type="entry name" value="COPPER-RESISTANT CUPROPROTEIN COPI"/>
    <property type="match status" value="1"/>
</dbReference>
<gene>
    <name evidence="4" type="ORF">SHY70_13005</name>
</gene>
<keyword evidence="2" id="KW-0186">Copper</keyword>
<dbReference type="Proteomes" id="UP001270004">
    <property type="component" value="Unassembled WGS sequence"/>
</dbReference>
<keyword evidence="1" id="KW-0479">Metal-binding</keyword>
<sequence length="105" mass="12215">IKMSEMDYEPFKIDVKRVEQIRFVLRKVGTEDHEFLLAMTKEHLAHAAVMKKHPHMEHDEPNGVLVAPKKSAEIVWKFTKPGTFEYSCLIPNHREYGMTGHVTVK</sequence>
<evidence type="ECO:0000259" key="3">
    <source>
        <dbReference type="Pfam" id="PF00127"/>
    </source>
</evidence>
<evidence type="ECO:0000313" key="5">
    <source>
        <dbReference type="Proteomes" id="UP001270004"/>
    </source>
</evidence>
<dbReference type="InterPro" id="IPR033138">
    <property type="entry name" value="Cu_oxidase_CS"/>
</dbReference>
<dbReference type="PANTHER" id="PTHR38439">
    <property type="entry name" value="AURACYANIN-B"/>
    <property type="match status" value="1"/>
</dbReference>
<accession>A0AAW9DK78</accession>
<dbReference type="Pfam" id="PF00127">
    <property type="entry name" value="Copper-bind"/>
    <property type="match status" value="1"/>
</dbReference>
<protein>
    <submittedName>
        <fullName evidence="4">Plastocyanin/azurin family copper-binding protein</fullName>
    </submittedName>
</protein>
<feature type="non-terminal residue" evidence="4">
    <location>
        <position position="1"/>
    </location>
</feature>
<evidence type="ECO:0000313" key="4">
    <source>
        <dbReference type="EMBL" id="MDX5039169.1"/>
    </source>
</evidence>
<dbReference type="GO" id="GO:0005507">
    <property type="term" value="F:copper ion binding"/>
    <property type="evidence" value="ECO:0007669"/>
    <property type="project" value="InterPro"/>
</dbReference>
<comment type="caution">
    <text evidence="4">The sequence shown here is derived from an EMBL/GenBank/DDBJ whole genome shotgun (WGS) entry which is preliminary data.</text>
</comment>
<dbReference type="EMBL" id="JAWWZK010000406">
    <property type="protein sequence ID" value="MDX5039169.1"/>
    <property type="molecule type" value="Genomic_DNA"/>
</dbReference>
<dbReference type="InterPro" id="IPR008972">
    <property type="entry name" value="Cupredoxin"/>
</dbReference>
<evidence type="ECO:0000256" key="1">
    <source>
        <dbReference type="ARBA" id="ARBA00022723"/>
    </source>
</evidence>
<name>A0AAW9DK78_STRSU</name>
<dbReference type="GO" id="GO:0009055">
    <property type="term" value="F:electron transfer activity"/>
    <property type="evidence" value="ECO:0007669"/>
    <property type="project" value="InterPro"/>
</dbReference>
<organism evidence="4 5">
    <name type="scientific">Streptococcus suis</name>
    <dbReference type="NCBI Taxonomy" id="1307"/>
    <lineage>
        <taxon>Bacteria</taxon>
        <taxon>Bacillati</taxon>
        <taxon>Bacillota</taxon>
        <taxon>Bacilli</taxon>
        <taxon>Lactobacillales</taxon>
        <taxon>Streptococcaceae</taxon>
        <taxon>Streptococcus</taxon>
    </lineage>
</organism>
<feature type="domain" description="Blue (type 1) copper" evidence="3">
    <location>
        <begin position="3"/>
        <end position="105"/>
    </location>
</feature>
<dbReference type="InterPro" id="IPR000923">
    <property type="entry name" value="BlueCu_1"/>
</dbReference>
<dbReference type="PROSITE" id="PS00079">
    <property type="entry name" value="MULTICOPPER_OXIDASE1"/>
    <property type="match status" value="1"/>
</dbReference>
<dbReference type="AlphaFoldDB" id="A0AAW9DK78"/>
<dbReference type="InterPro" id="IPR050845">
    <property type="entry name" value="Cu-binding_ET"/>
</dbReference>
<reference evidence="4" key="1">
    <citation type="submission" date="2023-11" db="EMBL/GenBank/DDBJ databases">
        <title>Antimicrobial resistance in invasive Streptococcus suis isolated in Spain and the associated genetic mechanisms.</title>
        <authorList>
            <person name="Uruen C."/>
            <person name="Arenas J.A."/>
        </authorList>
    </citation>
    <scope>NUCLEOTIDE SEQUENCE</scope>
    <source>
        <strain evidence="4">Ss_70</strain>
    </source>
</reference>
<dbReference type="RefSeq" id="WP_319444602.1">
    <property type="nucleotide sequence ID" value="NZ_JAWWZK010000406.1"/>
</dbReference>
<dbReference type="Gene3D" id="2.60.40.420">
    <property type="entry name" value="Cupredoxins - blue copper proteins"/>
    <property type="match status" value="1"/>
</dbReference>